<dbReference type="AlphaFoldDB" id="A0A1I5KRI3"/>
<accession>A0A1I5KRI3</accession>
<dbReference type="Pfam" id="PF01797">
    <property type="entry name" value="Y1_Tnp"/>
    <property type="match status" value="1"/>
</dbReference>
<reference evidence="2 3" key="1">
    <citation type="submission" date="2016-10" db="EMBL/GenBank/DDBJ databases">
        <authorList>
            <person name="de Groot N.N."/>
        </authorList>
    </citation>
    <scope>NUCLEOTIDE SEQUENCE [LARGE SCALE GENOMIC DNA]</scope>
    <source>
        <strain evidence="2 3">DSM 17073</strain>
    </source>
</reference>
<dbReference type="GO" id="GO:0003677">
    <property type="term" value="F:DNA binding"/>
    <property type="evidence" value="ECO:0007669"/>
    <property type="project" value="InterPro"/>
</dbReference>
<feature type="domain" description="Transposase IS200-like" evidence="1">
    <location>
        <begin position="9"/>
        <end position="71"/>
    </location>
</feature>
<proteinExistence type="predicted"/>
<dbReference type="PANTHER" id="PTHR33360:SF4">
    <property type="entry name" value="TRANSPOSASE IS200-LIKE PROTEIN"/>
    <property type="match status" value="1"/>
</dbReference>
<sequence>MKLDSNNHSVFLMYYHLVLVVKYRRKVIDDRISDYAKDKFVSLSEKYTITLVEWHHDIDHVHILFKAQPNSE</sequence>
<dbReference type="GO" id="GO:0004803">
    <property type="term" value="F:transposase activity"/>
    <property type="evidence" value="ECO:0007669"/>
    <property type="project" value="InterPro"/>
</dbReference>
<dbReference type="SUPFAM" id="SSF143422">
    <property type="entry name" value="Transposase IS200-like"/>
    <property type="match status" value="1"/>
</dbReference>
<name>A0A1I5KRI3_9BACI</name>
<evidence type="ECO:0000259" key="1">
    <source>
        <dbReference type="Pfam" id="PF01797"/>
    </source>
</evidence>
<gene>
    <name evidence="2" type="ORF">SAMN05421839_1012</name>
</gene>
<evidence type="ECO:0000313" key="3">
    <source>
        <dbReference type="Proteomes" id="UP000242243"/>
    </source>
</evidence>
<dbReference type="PANTHER" id="PTHR33360">
    <property type="entry name" value="TRANSPOSASE FOR INSERTION SEQUENCE ELEMENT IS200"/>
    <property type="match status" value="1"/>
</dbReference>
<dbReference type="InterPro" id="IPR002686">
    <property type="entry name" value="Transposase_17"/>
</dbReference>
<dbReference type="EMBL" id="FOXC01000001">
    <property type="protein sequence ID" value="SFO87532.1"/>
    <property type="molecule type" value="Genomic_DNA"/>
</dbReference>
<dbReference type="Gene3D" id="3.30.70.1290">
    <property type="entry name" value="Transposase IS200-like"/>
    <property type="match status" value="1"/>
</dbReference>
<organism evidence="2 3">
    <name type="scientific">Halolactibacillus halophilus</name>
    <dbReference type="NCBI Taxonomy" id="306540"/>
    <lineage>
        <taxon>Bacteria</taxon>
        <taxon>Bacillati</taxon>
        <taxon>Bacillota</taxon>
        <taxon>Bacilli</taxon>
        <taxon>Bacillales</taxon>
        <taxon>Bacillaceae</taxon>
        <taxon>Halolactibacillus</taxon>
    </lineage>
</organism>
<dbReference type="InterPro" id="IPR036515">
    <property type="entry name" value="Transposase_17_sf"/>
</dbReference>
<dbReference type="NCBIfam" id="NF033573">
    <property type="entry name" value="transpos_IS200"/>
    <property type="match status" value="1"/>
</dbReference>
<dbReference type="Proteomes" id="UP000242243">
    <property type="component" value="Unassembled WGS sequence"/>
</dbReference>
<dbReference type="STRING" id="306540.SAMN05421839_1012"/>
<evidence type="ECO:0000313" key="2">
    <source>
        <dbReference type="EMBL" id="SFO87532.1"/>
    </source>
</evidence>
<protein>
    <submittedName>
        <fullName evidence="2">Putative transposase</fullName>
    </submittedName>
</protein>
<dbReference type="GO" id="GO:0006313">
    <property type="term" value="P:DNA transposition"/>
    <property type="evidence" value="ECO:0007669"/>
    <property type="project" value="InterPro"/>
</dbReference>